<organism evidence="3 4">
    <name type="scientific">Pseudoduganella aquatica</name>
    <dbReference type="NCBI Taxonomy" id="2660641"/>
    <lineage>
        <taxon>Bacteria</taxon>
        <taxon>Pseudomonadati</taxon>
        <taxon>Pseudomonadota</taxon>
        <taxon>Betaproteobacteria</taxon>
        <taxon>Burkholderiales</taxon>
        <taxon>Oxalobacteraceae</taxon>
        <taxon>Telluria group</taxon>
        <taxon>Pseudoduganella</taxon>
    </lineage>
</organism>
<dbReference type="SUPFAM" id="SSF101898">
    <property type="entry name" value="NHL repeat"/>
    <property type="match status" value="1"/>
</dbReference>
<sequence>MKRYLAAAWCAASLLSVPLAAGAAERTVSSLRLIGEQRIPHRLDFQGTVVGGLSGVDYDPASGAWLLASDDRSALSPARFYSARLDYDGAAFRSVTLTGVATFKQADGSNYPSVKQYDVNKTGDVPDIEALRIDPLDGTVWYTSEGDRKRGFDPFVRHMRRDGAYLGAVQLPEMFRVSREEKGSRDNLSFEGLSFAPDGRSMWVAMESPLYQDGPLPTPAGGAFVRISRMDRDGRMLEQYAYPVDAIPAAPGPGKVADNGVSEIVAVNQRSLLVLERSAVQDAAGAYKNYIRLYEMEAGGGASDVRGVEALAGGGFRPAAKRLVLDLNTLGIRLDNLEAMSFGPKLANGHDSLLIVSDDNFGKDQVTQFLLFEVIPKSGMLN</sequence>
<evidence type="ECO:0000259" key="2">
    <source>
        <dbReference type="Pfam" id="PF13449"/>
    </source>
</evidence>
<reference evidence="3 4" key="1">
    <citation type="submission" date="2019-12" db="EMBL/GenBank/DDBJ databases">
        <title>Novel species isolated from a subtropical stream in China.</title>
        <authorList>
            <person name="Lu H."/>
        </authorList>
    </citation>
    <scope>NUCLEOTIDE SEQUENCE [LARGE SCALE GENOMIC DNA]</scope>
    <source>
        <strain evidence="3 4">FT127W</strain>
    </source>
</reference>
<keyword evidence="4" id="KW-1185">Reference proteome</keyword>
<comment type="caution">
    <text evidence="3">The sequence shown here is derived from an EMBL/GenBank/DDBJ whole genome shotgun (WGS) entry which is preliminary data.</text>
</comment>
<evidence type="ECO:0000256" key="1">
    <source>
        <dbReference type="SAM" id="SignalP"/>
    </source>
</evidence>
<dbReference type="PANTHER" id="PTHR37957:SF1">
    <property type="entry name" value="PHYTASE-LIKE DOMAIN-CONTAINING PROTEIN"/>
    <property type="match status" value="1"/>
</dbReference>
<proteinExistence type="predicted"/>
<keyword evidence="1" id="KW-0732">Signal</keyword>
<accession>A0A7X4KKQ0</accession>
<dbReference type="Pfam" id="PF13449">
    <property type="entry name" value="Phytase-like"/>
    <property type="match status" value="1"/>
</dbReference>
<feature type="chain" id="PRO_5031322576" evidence="1">
    <location>
        <begin position="24"/>
        <end position="382"/>
    </location>
</feature>
<feature type="signal peptide" evidence="1">
    <location>
        <begin position="1"/>
        <end position="23"/>
    </location>
</feature>
<name>A0A7X4KKQ0_9BURK</name>
<evidence type="ECO:0000313" key="3">
    <source>
        <dbReference type="EMBL" id="MYN06253.1"/>
    </source>
</evidence>
<dbReference type="Proteomes" id="UP000450676">
    <property type="component" value="Unassembled WGS sequence"/>
</dbReference>
<gene>
    <name evidence="3" type="ORF">GTP77_02765</name>
</gene>
<evidence type="ECO:0000313" key="4">
    <source>
        <dbReference type="Proteomes" id="UP000450676"/>
    </source>
</evidence>
<dbReference type="RefSeq" id="WP_161070635.1">
    <property type="nucleotide sequence ID" value="NZ_WWCU01000002.1"/>
</dbReference>
<protein>
    <submittedName>
        <fullName evidence="3">Esterase-like activity of phytase family protein</fullName>
    </submittedName>
</protein>
<dbReference type="InterPro" id="IPR027372">
    <property type="entry name" value="Phytase-like_dom"/>
</dbReference>
<dbReference type="AlphaFoldDB" id="A0A7X4KKQ0"/>
<feature type="domain" description="Phytase-like" evidence="2">
    <location>
        <begin position="49"/>
        <end position="361"/>
    </location>
</feature>
<dbReference type="PANTHER" id="PTHR37957">
    <property type="entry name" value="BLR7070 PROTEIN"/>
    <property type="match status" value="1"/>
</dbReference>
<dbReference type="EMBL" id="WWCU01000002">
    <property type="protein sequence ID" value="MYN06253.1"/>
    <property type="molecule type" value="Genomic_DNA"/>
</dbReference>